<feature type="compositionally biased region" description="Low complexity" evidence="1">
    <location>
        <begin position="74"/>
        <end position="83"/>
    </location>
</feature>
<feature type="region of interest" description="Disordered" evidence="1">
    <location>
        <begin position="57"/>
        <end position="169"/>
    </location>
</feature>
<keyword evidence="3" id="KW-1185">Reference proteome</keyword>
<sequence length="259" mass="26863">MPSSPIPSLMSRPRWDTRVGDPDHTRPLLADPRSRSGGQGAQRLLFKVSLLDQGGPLARAARAGGPWPPPAPVSAPLSGAPVPLSAPPRTSTPPDAVSTWSSSHGAPADRSGCADAAARPGPRAQPASHRGADTQSGLHGQPSADCGHRRCARSNGQRGGEGCPAGGMSIVSPGPMWPAAVLPPSRMRMHEQTEPPSRGGRGATATAQWPRPPWSLRVGFRIAVADKRVVSALASATTEPTAPNLPCTRHHPYASPELT</sequence>
<feature type="compositionally biased region" description="Low complexity" evidence="1">
    <location>
        <begin position="114"/>
        <end position="127"/>
    </location>
</feature>
<feature type="region of interest" description="Disordered" evidence="1">
    <location>
        <begin position="234"/>
        <end position="259"/>
    </location>
</feature>
<accession>G2P9V5</accession>
<dbReference type="HOGENOM" id="CLU_1073340_0_0_11"/>
<feature type="region of interest" description="Disordered" evidence="1">
    <location>
        <begin position="1"/>
        <end position="41"/>
    </location>
</feature>
<protein>
    <submittedName>
        <fullName evidence="2">Uncharacterized protein</fullName>
    </submittedName>
</protein>
<gene>
    <name evidence="2" type="ORF">Strvi_0468</name>
</gene>
<organism evidence="2 3">
    <name type="scientific">Streptomyces violaceusniger (strain Tu 4113)</name>
    <dbReference type="NCBI Taxonomy" id="653045"/>
    <lineage>
        <taxon>Bacteria</taxon>
        <taxon>Bacillati</taxon>
        <taxon>Actinomycetota</taxon>
        <taxon>Actinomycetes</taxon>
        <taxon>Kitasatosporales</taxon>
        <taxon>Streptomycetaceae</taxon>
        <taxon>Streptomyces</taxon>
        <taxon>Streptomyces violaceusniger group</taxon>
    </lineage>
</organism>
<evidence type="ECO:0000313" key="2">
    <source>
        <dbReference type="EMBL" id="AEM80246.1"/>
    </source>
</evidence>
<dbReference type="AlphaFoldDB" id="G2P9V5"/>
<evidence type="ECO:0000256" key="1">
    <source>
        <dbReference type="SAM" id="MobiDB-lite"/>
    </source>
</evidence>
<feature type="region of interest" description="Disordered" evidence="1">
    <location>
        <begin position="189"/>
        <end position="211"/>
    </location>
</feature>
<name>G2P9V5_STRV4</name>
<dbReference type="Proteomes" id="UP000008703">
    <property type="component" value="Chromosome"/>
</dbReference>
<evidence type="ECO:0000313" key="3">
    <source>
        <dbReference type="Proteomes" id="UP000008703"/>
    </source>
</evidence>
<reference evidence="2" key="1">
    <citation type="submission" date="2011-08" db="EMBL/GenBank/DDBJ databases">
        <title>Complete sequence of chromosome of Streptomyces violaceusniger Tu 4113.</title>
        <authorList>
            <consortium name="US DOE Joint Genome Institute"/>
            <person name="Lucas S."/>
            <person name="Han J."/>
            <person name="Lapidus A."/>
            <person name="Cheng J.-F."/>
            <person name="Goodwin L."/>
            <person name="Pitluck S."/>
            <person name="Peters L."/>
            <person name="Ivanova N."/>
            <person name="Daligault H."/>
            <person name="Detter J.C."/>
            <person name="Han C."/>
            <person name="Tapia R."/>
            <person name="Land M."/>
            <person name="Hauser L."/>
            <person name="Kyrpides N."/>
            <person name="Ivanova N."/>
            <person name="Pagani I."/>
            <person name="Hagen A."/>
            <person name="Katz L."/>
            <person name="Fiedler H.-P."/>
            <person name="Keasling J."/>
            <person name="Fortman J."/>
            <person name="Woyke T."/>
        </authorList>
    </citation>
    <scope>NUCLEOTIDE SEQUENCE [LARGE SCALE GENOMIC DNA]</scope>
    <source>
        <strain evidence="2">Tu 4113</strain>
    </source>
</reference>
<dbReference type="KEGG" id="svl:Strvi_0468"/>
<feature type="compositionally biased region" description="Polar residues" evidence="1">
    <location>
        <begin position="88"/>
        <end position="104"/>
    </location>
</feature>
<feature type="compositionally biased region" description="Basic and acidic residues" evidence="1">
    <location>
        <begin position="13"/>
        <end position="26"/>
    </location>
</feature>
<proteinExistence type="predicted"/>
<dbReference type="EMBL" id="CP002994">
    <property type="protein sequence ID" value="AEM80246.1"/>
    <property type="molecule type" value="Genomic_DNA"/>
</dbReference>